<proteinExistence type="predicted"/>
<gene>
    <name evidence="1" type="ORF">C7S16_5879</name>
</gene>
<organism evidence="1 2">
    <name type="scientific">Burkholderia thailandensis</name>
    <dbReference type="NCBI Taxonomy" id="57975"/>
    <lineage>
        <taxon>Bacteria</taxon>
        <taxon>Pseudomonadati</taxon>
        <taxon>Pseudomonadota</taxon>
        <taxon>Betaproteobacteria</taxon>
        <taxon>Burkholderiales</taxon>
        <taxon>Burkholderiaceae</taxon>
        <taxon>Burkholderia</taxon>
        <taxon>pseudomallei group</taxon>
    </lineage>
</organism>
<evidence type="ECO:0000313" key="2">
    <source>
        <dbReference type="Proteomes" id="UP001272137"/>
    </source>
</evidence>
<evidence type="ECO:0000313" key="1">
    <source>
        <dbReference type="EMBL" id="MDW9251263.1"/>
    </source>
</evidence>
<name>A0AAW9CQ56_BURTH</name>
<comment type="caution">
    <text evidence="1">The sequence shown here is derived from an EMBL/GenBank/DDBJ whole genome shotgun (WGS) entry which is preliminary data.</text>
</comment>
<reference evidence="1" key="1">
    <citation type="submission" date="2018-08" db="EMBL/GenBank/DDBJ databases">
        <title>Identification of Burkholderia cepacia strains that express a Burkholderia pseudomallei-like capsular polysaccharide.</title>
        <authorList>
            <person name="Burtnick M.N."/>
            <person name="Vongsouvath M."/>
            <person name="Newton P."/>
            <person name="Wuthiekanun V."/>
            <person name="Limmathurotsakul D."/>
            <person name="Brett P.J."/>
            <person name="Chantratita N."/>
            <person name="Dance D.A."/>
        </authorList>
    </citation>
    <scope>NUCLEOTIDE SEQUENCE</scope>
    <source>
        <strain evidence="1">SBXCC001</strain>
    </source>
</reference>
<accession>A0AAW9CQ56</accession>
<dbReference type="EMBL" id="QXCT01000001">
    <property type="protein sequence ID" value="MDW9251263.1"/>
    <property type="molecule type" value="Genomic_DNA"/>
</dbReference>
<dbReference type="Proteomes" id="UP001272137">
    <property type="component" value="Unassembled WGS sequence"/>
</dbReference>
<protein>
    <submittedName>
        <fullName evidence="1">Uncharacterized protein</fullName>
    </submittedName>
</protein>
<dbReference type="AlphaFoldDB" id="A0AAW9CQ56"/>
<sequence>MNDYSKLTGEEQGIFISALSDYVRASLVRRMEMVDRWRLATQDGASCQVREKTFSENRSE</sequence>